<dbReference type="Gene3D" id="1.10.10.570">
    <property type="entry name" value="Winged helix' DNA-binding domain. Chain C. Domain 1"/>
    <property type="match status" value="1"/>
</dbReference>
<dbReference type="STRING" id="857566.A0A1E3PIC3"/>
<evidence type="ECO:0000313" key="4">
    <source>
        <dbReference type="EMBL" id="ODQ64954.1"/>
    </source>
</evidence>
<reference evidence="4 5" key="1">
    <citation type="journal article" date="2016" name="Proc. Natl. Acad. Sci. U.S.A.">
        <title>Comparative genomics of biotechnologically important yeasts.</title>
        <authorList>
            <person name="Riley R."/>
            <person name="Haridas S."/>
            <person name="Wolfe K.H."/>
            <person name="Lopes M.R."/>
            <person name="Hittinger C.T."/>
            <person name="Goeker M."/>
            <person name="Salamov A.A."/>
            <person name="Wisecaver J.H."/>
            <person name="Long T.M."/>
            <person name="Calvey C.H."/>
            <person name="Aerts A.L."/>
            <person name="Barry K.W."/>
            <person name="Choi C."/>
            <person name="Clum A."/>
            <person name="Coughlan A.Y."/>
            <person name="Deshpande S."/>
            <person name="Douglass A.P."/>
            <person name="Hanson S.J."/>
            <person name="Klenk H.-P."/>
            <person name="LaButti K.M."/>
            <person name="Lapidus A."/>
            <person name="Lindquist E.A."/>
            <person name="Lipzen A.M."/>
            <person name="Meier-Kolthoff J.P."/>
            <person name="Ohm R.A."/>
            <person name="Otillar R.P."/>
            <person name="Pangilinan J.L."/>
            <person name="Peng Y."/>
            <person name="Rokas A."/>
            <person name="Rosa C.A."/>
            <person name="Scheuner C."/>
            <person name="Sibirny A.A."/>
            <person name="Slot J.C."/>
            <person name="Stielow J.B."/>
            <person name="Sun H."/>
            <person name="Kurtzman C.P."/>
            <person name="Blackwell M."/>
            <person name="Grigoriev I.V."/>
            <person name="Jeffries T.W."/>
        </authorList>
    </citation>
    <scope>NUCLEOTIDE SEQUENCE [LARGE SCALE GENOMIC DNA]</scope>
    <source>
        <strain evidence="4 5">DSM 6958</strain>
    </source>
</reference>
<sequence>MAEAINPEEYQFPSIYNFPPFFTRQINQQVWNSQLGSWADLITSYCRHHRIWRLDATNDYTGLFENKLLKRKVRPDTIRDILDHLVASGQAMWTDPETIKSTSAKDSTAISSSRYLRQPAGILVLWQSLDDWAAILSQWLADTGHPKGSVLTLYELLEDEESRVPALIGMDRQLFGAVATKLVAKGSAVAMRDGNGGLVGLKTC</sequence>
<dbReference type="EMBL" id="KV454410">
    <property type="protein sequence ID" value="ODQ64954.1"/>
    <property type="molecule type" value="Genomic_DNA"/>
</dbReference>
<dbReference type="InterPro" id="IPR014041">
    <property type="entry name" value="ESCRT-II_cplx_Vps25-sub_N"/>
</dbReference>
<name>A0A1E3PIC3_9ASCO</name>
<dbReference type="PANTHER" id="PTHR13149:SF0">
    <property type="entry name" value="VACUOLAR PROTEIN-SORTING-ASSOCIATED PROTEIN 25"/>
    <property type="match status" value="1"/>
</dbReference>
<dbReference type="SUPFAM" id="SSF46785">
    <property type="entry name" value="Winged helix' DNA-binding domain"/>
    <property type="match status" value="2"/>
</dbReference>
<protein>
    <submittedName>
        <fullName evidence="4">ESCRT-II complex, vps25 subunit</fullName>
    </submittedName>
</protein>
<dbReference type="GO" id="GO:0005198">
    <property type="term" value="F:structural molecule activity"/>
    <property type="evidence" value="ECO:0007669"/>
    <property type="project" value="TreeGrafter"/>
</dbReference>
<keyword evidence="5" id="KW-1185">Reference proteome</keyword>
<dbReference type="InterPro" id="IPR036390">
    <property type="entry name" value="WH_DNA-bd_sf"/>
</dbReference>
<evidence type="ECO:0000256" key="2">
    <source>
        <dbReference type="ARBA" id="ARBA00022448"/>
    </source>
</evidence>
<evidence type="ECO:0000256" key="3">
    <source>
        <dbReference type="ARBA" id="ARBA00022927"/>
    </source>
</evidence>
<dbReference type="InterPro" id="IPR036388">
    <property type="entry name" value="WH-like_DNA-bd_sf"/>
</dbReference>
<dbReference type="GO" id="GO:0000814">
    <property type="term" value="C:ESCRT II complex"/>
    <property type="evidence" value="ECO:0007669"/>
    <property type="project" value="InterPro"/>
</dbReference>
<dbReference type="Pfam" id="PF05871">
    <property type="entry name" value="ESCRT-II"/>
    <property type="match status" value="1"/>
</dbReference>
<keyword evidence="2" id="KW-0813">Transport</keyword>
<comment type="similarity">
    <text evidence="1">Belongs to the VPS25 family.</text>
</comment>
<dbReference type="InterPro" id="IPR008570">
    <property type="entry name" value="ESCRT-II_cplx_Vps25-sub"/>
</dbReference>
<dbReference type="AlphaFoldDB" id="A0A1E3PIC3"/>
<dbReference type="GO" id="GO:0043328">
    <property type="term" value="P:protein transport to vacuole involved in ubiquitin-dependent protein catabolic process via the multivesicular body sorting pathway"/>
    <property type="evidence" value="ECO:0007669"/>
    <property type="project" value="TreeGrafter"/>
</dbReference>
<evidence type="ECO:0000256" key="1">
    <source>
        <dbReference type="ARBA" id="ARBA00009674"/>
    </source>
</evidence>
<keyword evidence="3" id="KW-0653">Protein transport</keyword>
<dbReference type="OrthoDB" id="245150at2759"/>
<evidence type="ECO:0000313" key="5">
    <source>
        <dbReference type="Proteomes" id="UP000095009"/>
    </source>
</evidence>
<dbReference type="PANTHER" id="PTHR13149">
    <property type="entry name" value="VACUOLAR PROTEIN SORTING-ASSOCIATED PROTEIN VPS25"/>
    <property type="match status" value="1"/>
</dbReference>
<proteinExistence type="inferred from homology"/>
<dbReference type="Proteomes" id="UP000095009">
    <property type="component" value="Unassembled WGS sequence"/>
</dbReference>
<dbReference type="GO" id="GO:0042803">
    <property type="term" value="F:protein homodimerization activity"/>
    <property type="evidence" value="ECO:0007669"/>
    <property type="project" value="TreeGrafter"/>
</dbReference>
<organism evidence="4 5">
    <name type="scientific">Nadsonia fulvescens var. elongata DSM 6958</name>
    <dbReference type="NCBI Taxonomy" id="857566"/>
    <lineage>
        <taxon>Eukaryota</taxon>
        <taxon>Fungi</taxon>
        <taxon>Dikarya</taxon>
        <taxon>Ascomycota</taxon>
        <taxon>Saccharomycotina</taxon>
        <taxon>Dipodascomycetes</taxon>
        <taxon>Dipodascales</taxon>
        <taxon>Dipodascales incertae sedis</taxon>
        <taxon>Nadsonia</taxon>
    </lineage>
</organism>
<gene>
    <name evidence="4" type="ORF">NADFUDRAFT_51553</name>
</gene>
<accession>A0A1E3PIC3</accession>
<dbReference type="Gene3D" id="1.10.10.10">
    <property type="entry name" value="Winged helix-like DNA-binding domain superfamily/Winged helix DNA-binding domain"/>
    <property type="match status" value="1"/>
</dbReference>